<dbReference type="GO" id="GO:0010513">
    <property type="term" value="P:positive regulation of phosphatidylinositol biosynthetic process"/>
    <property type="evidence" value="ECO:0007669"/>
    <property type="project" value="TreeGrafter"/>
</dbReference>
<evidence type="ECO:0000256" key="2">
    <source>
        <dbReference type="SAM" id="Phobius"/>
    </source>
</evidence>
<dbReference type="Proteomes" id="UP000799302">
    <property type="component" value="Unassembled WGS sequence"/>
</dbReference>
<dbReference type="GO" id="GO:0070772">
    <property type="term" value="C:PAS complex"/>
    <property type="evidence" value="ECO:0007669"/>
    <property type="project" value="TreeGrafter"/>
</dbReference>
<dbReference type="PANTHER" id="PTHR28258">
    <property type="entry name" value="VACUOLAR SEGREGATION PROTEIN 7"/>
    <property type="match status" value="1"/>
</dbReference>
<feature type="compositionally biased region" description="Low complexity" evidence="1">
    <location>
        <begin position="248"/>
        <end position="261"/>
    </location>
</feature>
<feature type="compositionally biased region" description="Polar residues" evidence="1">
    <location>
        <begin position="470"/>
        <end position="483"/>
    </location>
</feature>
<dbReference type="AlphaFoldDB" id="A0A6A6UFT9"/>
<sequence>MSDSSPSLANGHAPNSKDREQPDMQSASAAMDDLSTNLSHASPNISAKRDLNSTAPHNSRASAIPRNQSQSVGPPSSIHSLNVSRSPSLAASPRSSRDSSPAGPPFRHTSSTGATSTASRGMRSRKNSHDVSPQRPPSSFNSTVPSAAAIQRALSQTVPQLQPSITSDINSRLPRAQKTNGISEERERPSWPVSPRLKSPPPATSSRRGSKNSPRKVTENVDDASESSDMPTPKASSRATSNNAPALETVQETTPPVTTDTASILSSEDKKPEYFSFTSDEDRPSTALHSHENSFTGSSKHDPIRSSSRSRTSEETGDLELTPKPKLSNKDSLSKLDMKSGTAPVSKNMTVETETINSGPQAALGAPTDRSGSGRVEPGGTLRVKASNETIRPKKERKKATRKAPSANVASSSTRADIFEDRVKNAMDEATSDDSDETFVGASLASMAERSGLRSIANVFTDQQRTVSKTRSMKFSSNNSNYGTADEETDNRDGTIRARDRARSNVANHAISGQRTVTGQSIPIDDDNNIVPLSKTKSLTAVGARGSYAARLAAQNLRHTSTMRKNDGYSSLDIDAEGADDERTPLMGTVRTPRSNRTARRYRYIDNRPPPQEHRRSVLARLAGILLILVTVSLLAFGVVCFLFAMSKPLMDVQVLRLESIIASEQEIMMDVVVQAVNPNLVPITVTDMDLHIFALSKYAGSEKWWREHGQLPEPDPNLDKKRKDALIQKRDAVRRRENMALPGDFGNIIISDPKPQDPPSGQTMLLGAVLKLDNPLVFDGSFWKRQPLYTTGSIRLSKPGNHSEAGGTERWEHVLKHDFELIIRGVLKYNIPLGGKTISVPISGNKSVEGNGGEEDDDDGDEDEWHFQ</sequence>
<feature type="compositionally biased region" description="Polar residues" evidence="1">
    <location>
        <begin position="343"/>
        <end position="360"/>
    </location>
</feature>
<feature type="compositionally biased region" description="Basic and acidic residues" evidence="1">
    <location>
        <begin position="328"/>
        <end position="338"/>
    </location>
</feature>
<accession>A0A6A6UFT9</accession>
<feature type="compositionally biased region" description="Polar residues" evidence="1">
    <location>
        <begin position="153"/>
        <end position="170"/>
    </location>
</feature>
<dbReference type="Pfam" id="PF12751">
    <property type="entry name" value="Vac7"/>
    <property type="match status" value="2"/>
</dbReference>
<evidence type="ECO:0000313" key="4">
    <source>
        <dbReference type="Proteomes" id="UP000799302"/>
    </source>
</evidence>
<dbReference type="InterPro" id="IPR024260">
    <property type="entry name" value="Vac7"/>
</dbReference>
<proteinExistence type="predicted"/>
<dbReference type="OrthoDB" id="1204at2759"/>
<evidence type="ECO:0008006" key="5">
    <source>
        <dbReference type="Google" id="ProtNLM"/>
    </source>
</evidence>
<feature type="compositionally biased region" description="Polar residues" evidence="1">
    <location>
        <begin position="23"/>
        <end position="45"/>
    </location>
</feature>
<dbReference type="GO" id="GO:1903778">
    <property type="term" value="P:protein localization to vacuolar membrane"/>
    <property type="evidence" value="ECO:0007669"/>
    <property type="project" value="TreeGrafter"/>
</dbReference>
<dbReference type="EMBL" id="MU004233">
    <property type="protein sequence ID" value="KAF2671149.1"/>
    <property type="molecule type" value="Genomic_DNA"/>
</dbReference>
<dbReference type="GO" id="GO:0000329">
    <property type="term" value="C:fungal-type vacuole membrane"/>
    <property type="evidence" value="ECO:0007669"/>
    <property type="project" value="TreeGrafter"/>
</dbReference>
<feature type="compositionally biased region" description="Low complexity" evidence="1">
    <location>
        <begin position="109"/>
        <end position="119"/>
    </location>
</feature>
<dbReference type="PANTHER" id="PTHR28258:SF1">
    <property type="entry name" value="VACUOLAR SEGREGATION PROTEIN 7"/>
    <property type="match status" value="1"/>
</dbReference>
<feature type="compositionally biased region" description="Polar residues" evidence="1">
    <location>
        <begin position="227"/>
        <end position="244"/>
    </location>
</feature>
<feature type="compositionally biased region" description="Acidic residues" evidence="1">
    <location>
        <begin position="853"/>
        <end position="869"/>
    </location>
</feature>
<feature type="region of interest" description="Disordered" evidence="1">
    <location>
        <begin position="470"/>
        <end position="493"/>
    </location>
</feature>
<keyword evidence="2" id="KW-0812">Transmembrane</keyword>
<feature type="region of interest" description="Disordered" evidence="1">
    <location>
        <begin position="841"/>
        <end position="869"/>
    </location>
</feature>
<feature type="compositionally biased region" description="Basic and acidic residues" evidence="1">
    <location>
        <begin position="280"/>
        <end position="292"/>
    </location>
</feature>
<name>A0A6A6UFT9_9PEZI</name>
<keyword evidence="4" id="KW-1185">Reference proteome</keyword>
<feature type="compositionally biased region" description="Polar residues" evidence="1">
    <location>
        <begin position="52"/>
        <end position="83"/>
    </location>
</feature>
<keyword evidence="2" id="KW-1133">Transmembrane helix</keyword>
<feature type="compositionally biased region" description="Low complexity" evidence="1">
    <location>
        <begin position="84"/>
        <end position="101"/>
    </location>
</feature>
<gene>
    <name evidence="3" type="ORF">BT63DRAFT_209495</name>
</gene>
<feature type="region of interest" description="Disordered" evidence="1">
    <location>
        <begin position="1"/>
        <end position="413"/>
    </location>
</feature>
<reference evidence="3" key="1">
    <citation type="journal article" date="2020" name="Stud. Mycol.">
        <title>101 Dothideomycetes genomes: a test case for predicting lifestyles and emergence of pathogens.</title>
        <authorList>
            <person name="Haridas S."/>
            <person name="Albert R."/>
            <person name="Binder M."/>
            <person name="Bloem J."/>
            <person name="Labutti K."/>
            <person name="Salamov A."/>
            <person name="Andreopoulos B."/>
            <person name="Baker S."/>
            <person name="Barry K."/>
            <person name="Bills G."/>
            <person name="Bluhm B."/>
            <person name="Cannon C."/>
            <person name="Castanera R."/>
            <person name="Culley D."/>
            <person name="Daum C."/>
            <person name="Ezra D."/>
            <person name="Gonzalez J."/>
            <person name="Henrissat B."/>
            <person name="Kuo A."/>
            <person name="Liang C."/>
            <person name="Lipzen A."/>
            <person name="Lutzoni F."/>
            <person name="Magnuson J."/>
            <person name="Mondo S."/>
            <person name="Nolan M."/>
            <person name="Ohm R."/>
            <person name="Pangilinan J."/>
            <person name="Park H.-J."/>
            <person name="Ramirez L."/>
            <person name="Alfaro M."/>
            <person name="Sun H."/>
            <person name="Tritt A."/>
            <person name="Yoshinaga Y."/>
            <person name="Zwiers L.-H."/>
            <person name="Turgeon B."/>
            <person name="Goodwin S."/>
            <person name="Spatafora J."/>
            <person name="Crous P."/>
            <person name="Grigoriev I."/>
        </authorList>
    </citation>
    <scope>NUCLEOTIDE SEQUENCE</scope>
    <source>
        <strain evidence="3">CBS 115976</strain>
    </source>
</reference>
<protein>
    <recommendedName>
        <fullName evidence="5">Phospholipid metabolism enzyme regulator</fullName>
    </recommendedName>
</protein>
<evidence type="ECO:0000313" key="3">
    <source>
        <dbReference type="EMBL" id="KAF2671149.1"/>
    </source>
</evidence>
<organism evidence="3 4">
    <name type="scientific">Microthyrium microscopicum</name>
    <dbReference type="NCBI Taxonomy" id="703497"/>
    <lineage>
        <taxon>Eukaryota</taxon>
        <taxon>Fungi</taxon>
        <taxon>Dikarya</taxon>
        <taxon>Ascomycota</taxon>
        <taxon>Pezizomycotina</taxon>
        <taxon>Dothideomycetes</taxon>
        <taxon>Dothideomycetes incertae sedis</taxon>
        <taxon>Microthyriales</taxon>
        <taxon>Microthyriaceae</taxon>
        <taxon>Microthyrium</taxon>
    </lineage>
</organism>
<dbReference type="GO" id="GO:0000011">
    <property type="term" value="P:vacuole inheritance"/>
    <property type="evidence" value="ECO:0007669"/>
    <property type="project" value="TreeGrafter"/>
</dbReference>
<evidence type="ECO:0000256" key="1">
    <source>
        <dbReference type="SAM" id="MobiDB-lite"/>
    </source>
</evidence>
<keyword evidence="2" id="KW-0472">Membrane</keyword>
<feature type="transmembrane region" description="Helical" evidence="2">
    <location>
        <begin position="618"/>
        <end position="645"/>
    </location>
</feature>